<keyword evidence="2" id="KW-0482">Metalloprotease</keyword>
<dbReference type="OrthoDB" id="9811314at2"/>
<dbReference type="Proteomes" id="UP000199647">
    <property type="component" value="Unassembled WGS sequence"/>
</dbReference>
<name>A0A1H8ZJX6_9HYPH</name>
<dbReference type="GO" id="GO:0008237">
    <property type="term" value="F:metallopeptidase activity"/>
    <property type="evidence" value="ECO:0007669"/>
    <property type="project" value="UniProtKB-KW"/>
</dbReference>
<dbReference type="EMBL" id="FOFG01000001">
    <property type="protein sequence ID" value="SEP64722.1"/>
    <property type="molecule type" value="Genomic_DNA"/>
</dbReference>
<dbReference type="Pfam" id="PF00675">
    <property type="entry name" value="Peptidase_M16"/>
    <property type="match status" value="1"/>
</dbReference>
<keyword evidence="7" id="KW-1185">Reference proteome</keyword>
<feature type="domain" description="Peptidase M16 N-terminal" evidence="4">
    <location>
        <begin position="38"/>
        <end position="183"/>
    </location>
</feature>
<evidence type="ECO:0000259" key="4">
    <source>
        <dbReference type="Pfam" id="PF00675"/>
    </source>
</evidence>
<evidence type="ECO:0000313" key="7">
    <source>
        <dbReference type="Proteomes" id="UP000199647"/>
    </source>
</evidence>
<evidence type="ECO:0000256" key="2">
    <source>
        <dbReference type="ARBA" id="ARBA00023049"/>
    </source>
</evidence>
<dbReference type="SUPFAM" id="SSF63411">
    <property type="entry name" value="LuxS/MPP-like metallohydrolase"/>
    <property type="match status" value="2"/>
</dbReference>
<dbReference type="GO" id="GO:0006508">
    <property type="term" value="P:proteolysis"/>
    <property type="evidence" value="ECO:0007669"/>
    <property type="project" value="UniProtKB-KW"/>
</dbReference>
<evidence type="ECO:0000256" key="3">
    <source>
        <dbReference type="SAM" id="MobiDB-lite"/>
    </source>
</evidence>
<evidence type="ECO:0000313" key="6">
    <source>
        <dbReference type="EMBL" id="SEP64722.1"/>
    </source>
</evidence>
<dbReference type="AlphaFoldDB" id="A0A1H8ZJX6"/>
<keyword evidence="6" id="KW-0645">Protease</keyword>
<reference evidence="6 7" key="1">
    <citation type="submission" date="2016-10" db="EMBL/GenBank/DDBJ databases">
        <authorList>
            <person name="de Groot N.N."/>
        </authorList>
    </citation>
    <scope>NUCLEOTIDE SEQUENCE [LARGE SCALE GENOMIC DNA]</scope>
    <source>
        <strain evidence="6 7">A52C2</strain>
    </source>
</reference>
<dbReference type="InterPro" id="IPR011249">
    <property type="entry name" value="Metalloenz_LuxS/M16"/>
</dbReference>
<dbReference type="PANTHER" id="PTHR11851">
    <property type="entry name" value="METALLOPROTEASE"/>
    <property type="match status" value="1"/>
</dbReference>
<dbReference type="Gene3D" id="3.30.830.10">
    <property type="entry name" value="Metalloenzyme, LuxS/M16 peptidase-like"/>
    <property type="match status" value="2"/>
</dbReference>
<accession>A0A1H8ZJX6</accession>
<dbReference type="STRING" id="1855383.SAMN05216548_101176"/>
<evidence type="ECO:0000259" key="5">
    <source>
        <dbReference type="Pfam" id="PF05193"/>
    </source>
</evidence>
<sequence length="468" mass="51129">MSASSSPAPHPDKGANAAPLPKIAPNAVEFRLGNGMDVVVIPDHRAPVVTHMVWYKVGAADEQPGQSGLAHFFEHLMFKGTRNHPEGRFSEAVSDIGGEENAFTTLDYTAYFQRVAKENLGEMMAFEADRMRHLTLADEQVATERDVVIEERRLRIDNDPGAQMSEQLARILYMNHPYGKPVIGWMHEIEALNRTAALDFYNRYYTPANAVLVVAGDVTAEEVRRLADLTYGQIAGRTDLERAPRPAEPPSAGARAITVRDEKVREPQVQRVYIVPSKRTSEKHEAEALTILAEILGGNTTSRFYDNLVRGNGPATYAGAYYQSSGIDNTRFIVYGVPKAGVTLQALTDAMQAEIARLATGGISDDELRRARNAVLAQAIYAQDSQQAMARIIGTALVTGSTLAEIQNWPSQIDAVSADDVRDVARRYLREDQTATGYLEPLAEPADSGAPQNGPHGESLSEPQSEAA</sequence>
<feature type="region of interest" description="Disordered" evidence="3">
    <location>
        <begin position="1"/>
        <end position="20"/>
    </location>
</feature>
<dbReference type="InterPro" id="IPR007863">
    <property type="entry name" value="Peptidase_M16_C"/>
</dbReference>
<dbReference type="InterPro" id="IPR050361">
    <property type="entry name" value="MPP/UQCRC_Complex"/>
</dbReference>
<gene>
    <name evidence="6" type="ORF">SAMN05216548_101176</name>
</gene>
<keyword evidence="2" id="KW-0378">Hydrolase</keyword>
<dbReference type="PANTHER" id="PTHR11851:SF49">
    <property type="entry name" value="MITOCHONDRIAL-PROCESSING PEPTIDASE SUBUNIT ALPHA"/>
    <property type="match status" value="1"/>
</dbReference>
<dbReference type="Pfam" id="PF05193">
    <property type="entry name" value="Peptidase_M16_C"/>
    <property type="match status" value="1"/>
</dbReference>
<dbReference type="InterPro" id="IPR011765">
    <property type="entry name" value="Pept_M16_N"/>
</dbReference>
<proteinExistence type="inferred from homology"/>
<dbReference type="RefSeq" id="WP_092494704.1">
    <property type="nucleotide sequence ID" value="NZ_FOFG01000001.1"/>
</dbReference>
<comment type="similarity">
    <text evidence="1">Belongs to the peptidase M16 family.</text>
</comment>
<feature type="domain" description="Peptidase M16 C-terminal" evidence="5">
    <location>
        <begin position="192"/>
        <end position="374"/>
    </location>
</feature>
<feature type="region of interest" description="Disordered" evidence="3">
    <location>
        <begin position="435"/>
        <end position="468"/>
    </location>
</feature>
<dbReference type="GO" id="GO:0046872">
    <property type="term" value="F:metal ion binding"/>
    <property type="evidence" value="ECO:0007669"/>
    <property type="project" value="InterPro"/>
</dbReference>
<evidence type="ECO:0000256" key="1">
    <source>
        <dbReference type="ARBA" id="ARBA00007261"/>
    </source>
</evidence>
<organism evidence="6 7">
    <name type="scientific">Faunimonas pinastri</name>
    <dbReference type="NCBI Taxonomy" id="1855383"/>
    <lineage>
        <taxon>Bacteria</taxon>
        <taxon>Pseudomonadati</taxon>
        <taxon>Pseudomonadota</taxon>
        <taxon>Alphaproteobacteria</taxon>
        <taxon>Hyphomicrobiales</taxon>
        <taxon>Afifellaceae</taxon>
        <taxon>Faunimonas</taxon>
    </lineage>
</organism>
<protein>
    <submittedName>
        <fullName evidence="6">Zinc protease</fullName>
    </submittedName>
</protein>